<dbReference type="Proteomes" id="UP000256913">
    <property type="component" value="Unassembled WGS sequence"/>
</dbReference>
<dbReference type="InterPro" id="IPR027268">
    <property type="entry name" value="Peptidase_M4/M1_CTD_sf"/>
</dbReference>
<evidence type="ECO:0000256" key="6">
    <source>
        <dbReference type="ARBA" id="ARBA00022670"/>
    </source>
</evidence>
<feature type="domain" description="Peptidase M1 membrane alanine aminopeptidase" evidence="13">
    <location>
        <begin position="231"/>
        <end position="422"/>
    </location>
</feature>
<evidence type="ECO:0000256" key="12">
    <source>
        <dbReference type="ARBA" id="ARBA00031533"/>
    </source>
</evidence>
<dbReference type="SUPFAM" id="SSF55486">
    <property type="entry name" value="Metalloproteases ('zincins'), catalytic domain"/>
    <property type="match status" value="1"/>
</dbReference>
<dbReference type="PRINTS" id="PR00756">
    <property type="entry name" value="ALADIPTASE"/>
</dbReference>
<dbReference type="InterPro" id="IPR042097">
    <property type="entry name" value="Aminopeptidase_N-like_N_sf"/>
</dbReference>
<dbReference type="GO" id="GO:0016285">
    <property type="term" value="F:alanyl aminopeptidase activity"/>
    <property type="evidence" value="ECO:0007669"/>
    <property type="project" value="UniProtKB-EC"/>
</dbReference>
<dbReference type="GO" id="GO:0008237">
    <property type="term" value="F:metallopeptidase activity"/>
    <property type="evidence" value="ECO:0007669"/>
    <property type="project" value="UniProtKB-KW"/>
</dbReference>
<keyword evidence="10" id="KW-0482">Metalloprotease</keyword>
<protein>
    <recommendedName>
        <fullName evidence="5">Aminopeptidase N</fullName>
        <ecNumber evidence="4">3.4.11.2</ecNumber>
    </recommendedName>
    <alternativeName>
        <fullName evidence="11">Alanine aminopeptidase</fullName>
    </alternativeName>
    <alternativeName>
        <fullName evidence="12">Lysyl aminopeptidase</fullName>
    </alternativeName>
</protein>
<dbReference type="Gene3D" id="2.60.40.1730">
    <property type="entry name" value="tricorn interacting facor f3 domain"/>
    <property type="match status" value="1"/>
</dbReference>
<accession>A0A3D9ZX86</accession>
<evidence type="ECO:0000313" key="15">
    <source>
        <dbReference type="EMBL" id="REG01173.1"/>
    </source>
</evidence>
<dbReference type="EC" id="3.4.11.2" evidence="4"/>
<evidence type="ECO:0000256" key="7">
    <source>
        <dbReference type="ARBA" id="ARBA00022723"/>
    </source>
</evidence>
<comment type="similarity">
    <text evidence="3">Belongs to the peptidase M1 family.</text>
</comment>
<dbReference type="InterPro" id="IPR045357">
    <property type="entry name" value="Aminopeptidase_N-like_N"/>
</dbReference>
<evidence type="ECO:0000256" key="9">
    <source>
        <dbReference type="ARBA" id="ARBA00022833"/>
    </source>
</evidence>
<evidence type="ECO:0000259" key="14">
    <source>
        <dbReference type="Pfam" id="PF17900"/>
    </source>
</evidence>
<evidence type="ECO:0000259" key="13">
    <source>
        <dbReference type="Pfam" id="PF01433"/>
    </source>
</evidence>
<evidence type="ECO:0000256" key="11">
    <source>
        <dbReference type="ARBA" id="ARBA00029811"/>
    </source>
</evidence>
<evidence type="ECO:0000256" key="3">
    <source>
        <dbReference type="ARBA" id="ARBA00010136"/>
    </source>
</evidence>
<evidence type="ECO:0000256" key="4">
    <source>
        <dbReference type="ARBA" id="ARBA00012564"/>
    </source>
</evidence>
<dbReference type="EMBL" id="QUMQ01000001">
    <property type="protein sequence ID" value="REG01173.1"/>
    <property type="molecule type" value="Genomic_DNA"/>
</dbReference>
<evidence type="ECO:0000256" key="5">
    <source>
        <dbReference type="ARBA" id="ARBA00015611"/>
    </source>
</evidence>
<dbReference type="InterPro" id="IPR050344">
    <property type="entry name" value="Peptidase_M1_aminopeptidases"/>
</dbReference>
<dbReference type="GO" id="GO:0006508">
    <property type="term" value="P:proteolysis"/>
    <property type="evidence" value="ECO:0007669"/>
    <property type="project" value="UniProtKB-KW"/>
</dbReference>
<dbReference type="InterPro" id="IPR014782">
    <property type="entry name" value="Peptidase_M1_dom"/>
</dbReference>
<evidence type="ECO:0000256" key="8">
    <source>
        <dbReference type="ARBA" id="ARBA00022801"/>
    </source>
</evidence>
<keyword evidence="7" id="KW-0479">Metal-binding</keyword>
<dbReference type="CDD" id="cd09603">
    <property type="entry name" value="M1_APN_like"/>
    <property type="match status" value="1"/>
</dbReference>
<dbReference type="SUPFAM" id="SSF63737">
    <property type="entry name" value="Leukotriene A4 hydrolase N-terminal domain"/>
    <property type="match status" value="1"/>
</dbReference>
<keyword evidence="9" id="KW-0862">Zinc</keyword>
<evidence type="ECO:0000256" key="10">
    <source>
        <dbReference type="ARBA" id="ARBA00023049"/>
    </source>
</evidence>
<dbReference type="Pfam" id="PF01433">
    <property type="entry name" value="Peptidase_M1"/>
    <property type="match status" value="1"/>
</dbReference>
<evidence type="ECO:0000256" key="2">
    <source>
        <dbReference type="ARBA" id="ARBA00001947"/>
    </source>
</evidence>
<feature type="domain" description="Aminopeptidase N-like N-terminal" evidence="14">
    <location>
        <begin position="20"/>
        <end position="191"/>
    </location>
</feature>
<dbReference type="AlphaFoldDB" id="A0A3D9ZX86"/>
<proteinExistence type="inferred from homology"/>
<keyword evidence="16" id="KW-1185">Reference proteome</keyword>
<dbReference type="Gene3D" id="1.10.390.10">
    <property type="entry name" value="Neutral Protease Domain 2"/>
    <property type="match status" value="1"/>
</dbReference>
<evidence type="ECO:0000256" key="1">
    <source>
        <dbReference type="ARBA" id="ARBA00000098"/>
    </source>
</evidence>
<comment type="caution">
    <text evidence="15">The sequence shown here is derived from an EMBL/GenBank/DDBJ whole genome shotgun (WGS) entry which is preliminary data.</text>
</comment>
<keyword evidence="6" id="KW-0645">Protease</keyword>
<sequence length="430" mass="47488">MNTKGPDPYLPGHGNIGYRTTHYDLDLHYRTGPGRLSGRATISATADRVLAEFSLDLGMFQIDKVFVEGAAARFSHRAGKLRIRPTTPISAGAPFTVTVRYGGVPRPIPSRWGDLGWERIDDGALVASQPTGAPSWFPCNDHPADKATYRIALTTKSRLTVVANGTLVSRRTTGNTTTWVYEQPAPMPSYLATVQIGRYRLVDLVAGAIPQRAAVPPRLLTAATHDLGRQPEMMALFERLFGPYPFSDYAVVVVDETLDVPVEAHGLSIFGANHIDGRRGFERLVAHELAHQWFGNSLTVADWRHIWLNEGFAKYAEWLWSELSGGEPAQAHAARSRALLAALPQDLRVADPGVRRMFDDRVYQRGALTLHALRAAIGDTSFFALLREWARVHQHGTVTTEEFTALAQRHSARPLGELFAAWLYEPALPA</sequence>
<comment type="catalytic activity">
    <reaction evidence="1">
        <text>Release of an N-terminal amino acid, Xaa-|-Yaa- from a peptide, amide or arylamide. Xaa is preferably Ala, but may be most amino acids including Pro (slow action). When a terminal hydrophobic residue is followed by a prolyl residue, the two may be released as an intact Xaa-Pro dipeptide.</text>
        <dbReference type="EC" id="3.4.11.2"/>
    </reaction>
</comment>
<evidence type="ECO:0000313" key="16">
    <source>
        <dbReference type="Proteomes" id="UP000256913"/>
    </source>
</evidence>
<dbReference type="PANTHER" id="PTHR11533:SF297">
    <property type="entry name" value="AMINOPEPTIDASE N"/>
    <property type="match status" value="1"/>
</dbReference>
<dbReference type="Pfam" id="PF17900">
    <property type="entry name" value="Peptidase_M1_N"/>
    <property type="match status" value="1"/>
</dbReference>
<keyword evidence="8" id="KW-0378">Hydrolase</keyword>
<dbReference type="PANTHER" id="PTHR11533">
    <property type="entry name" value="PROTEASE M1 ZINC METALLOPROTEASE"/>
    <property type="match status" value="1"/>
</dbReference>
<organism evidence="15 16">
    <name type="scientific">Asanoa ferruginea</name>
    <dbReference type="NCBI Taxonomy" id="53367"/>
    <lineage>
        <taxon>Bacteria</taxon>
        <taxon>Bacillati</taxon>
        <taxon>Actinomycetota</taxon>
        <taxon>Actinomycetes</taxon>
        <taxon>Micromonosporales</taxon>
        <taxon>Micromonosporaceae</taxon>
        <taxon>Asanoa</taxon>
    </lineage>
</organism>
<name>A0A3D9ZX86_9ACTN</name>
<reference evidence="15 16" key="1">
    <citation type="submission" date="2018-08" db="EMBL/GenBank/DDBJ databases">
        <title>Sequencing the genomes of 1000 actinobacteria strains.</title>
        <authorList>
            <person name="Klenk H.-P."/>
        </authorList>
    </citation>
    <scope>NUCLEOTIDE SEQUENCE [LARGE SCALE GENOMIC DNA]</scope>
    <source>
        <strain evidence="15 16">DSM 44099</strain>
    </source>
</reference>
<dbReference type="GO" id="GO:0008270">
    <property type="term" value="F:zinc ion binding"/>
    <property type="evidence" value="ECO:0007669"/>
    <property type="project" value="InterPro"/>
</dbReference>
<comment type="cofactor">
    <cofactor evidence="2">
        <name>Zn(2+)</name>
        <dbReference type="ChEBI" id="CHEBI:29105"/>
    </cofactor>
</comment>
<gene>
    <name evidence="15" type="ORF">DFJ67_7251</name>
</gene>
<dbReference type="InterPro" id="IPR001930">
    <property type="entry name" value="Peptidase_M1"/>
</dbReference>